<accession>A0A8I1DD98</accession>
<evidence type="ECO:0000256" key="1">
    <source>
        <dbReference type="ARBA" id="ARBA00005187"/>
    </source>
</evidence>
<dbReference type="GO" id="GO:0005829">
    <property type="term" value="C:cytosol"/>
    <property type="evidence" value="ECO:0007669"/>
    <property type="project" value="TreeGrafter"/>
</dbReference>
<evidence type="ECO:0000256" key="6">
    <source>
        <dbReference type="ARBA" id="ARBA00022888"/>
    </source>
</evidence>
<feature type="active site" description="For GATase activity" evidence="9">
    <location>
        <position position="2"/>
    </location>
</feature>
<dbReference type="InterPro" id="IPR033738">
    <property type="entry name" value="AsnB_N"/>
</dbReference>
<feature type="domain" description="Glutamine amidotransferase type-2" evidence="12">
    <location>
        <begin position="2"/>
        <end position="217"/>
    </location>
</feature>
<evidence type="ECO:0000313" key="14">
    <source>
        <dbReference type="Proteomes" id="UP000633619"/>
    </source>
</evidence>
<feature type="binding site" evidence="10">
    <location>
        <position position="102"/>
    </location>
    <ligand>
        <name>L-glutamine</name>
        <dbReference type="ChEBI" id="CHEBI:58359"/>
    </ligand>
</feature>
<dbReference type="GO" id="GO:0006529">
    <property type="term" value="P:asparagine biosynthetic process"/>
    <property type="evidence" value="ECO:0007669"/>
    <property type="project" value="UniProtKB-KW"/>
</dbReference>
<name>A0A8I1DD98_THEIN</name>
<keyword evidence="13" id="KW-0436">Ligase</keyword>
<dbReference type="InterPro" id="IPR051786">
    <property type="entry name" value="ASN_synthetase/amidase"/>
</dbReference>
<evidence type="ECO:0000313" key="13">
    <source>
        <dbReference type="EMBL" id="MBH8596338.1"/>
    </source>
</evidence>
<organism evidence="13 14">
    <name type="scientific">Thermoactinomyces intermedius</name>
    <dbReference type="NCBI Taxonomy" id="2024"/>
    <lineage>
        <taxon>Bacteria</taxon>
        <taxon>Bacillati</taxon>
        <taxon>Bacillota</taxon>
        <taxon>Bacilli</taxon>
        <taxon>Bacillales</taxon>
        <taxon>Thermoactinomycetaceae</taxon>
        <taxon>Thermoactinomyces</taxon>
    </lineage>
</organism>
<dbReference type="RefSeq" id="WP_181732993.1">
    <property type="nucleotide sequence ID" value="NZ_JACEIR010000015.1"/>
</dbReference>
<dbReference type="NCBIfam" id="TIGR01536">
    <property type="entry name" value="asn_synth_AEB"/>
    <property type="match status" value="1"/>
</dbReference>
<comment type="similarity">
    <text evidence="2">Belongs to the asparagine synthetase family.</text>
</comment>
<feature type="site" description="Important for beta-aspartyl-AMP intermediate formation" evidence="11">
    <location>
        <position position="380"/>
    </location>
</feature>
<dbReference type="GO" id="GO:0004066">
    <property type="term" value="F:asparagine synthase (glutamine-hydrolyzing) activity"/>
    <property type="evidence" value="ECO:0007669"/>
    <property type="project" value="UniProtKB-EC"/>
</dbReference>
<dbReference type="SUPFAM" id="SSF52402">
    <property type="entry name" value="Adenine nucleotide alpha hydrolases-like"/>
    <property type="match status" value="1"/>
</dbReference>
<evidence type="ECO:0000256" key="8">
    <source>
        <dbReference type="ARBA" id="ARBA00048741"/>
    </source>
</evidence>
<dbReference type="InterPro" id="IPR001962">
    <property type="entry name" value="Asn_synthase"/>
</dbReference>
<comment type="pathway">
    <text evidence="1">Amino-acid biosynthesis; L-asparagine biosynthesis; L-asparagine from L-aspartate (L-Gln route): step 1/1.</text>
</comment>
<evidence type="ECO:0000256" key="2">
    <source>
        <dbReference type="ARBA" id="ARBA00005752"/>
    </source>
</evidence>
<comment type="catalytic activity">
    <reaction evidence="8">
        <text>L-aspartate + L-glutamine + ATP + H2O = L-asparagine + L-glutamate + AMP + diphosphate + H(+)</text>
        <dbReference type="Rhea" id="RHEA:12228"/>
        <dbReference type="ChEBI" id="CHEBI:15377"/>
        <dbReference type="ChEBI" id="CHEBI:15378"/>
        <dbReference type="ChEBI" id="CHEBI:29985"/>
        <dbReference type="ChEBI" id="CHEBI:29991"/>
        <dbReference type="ChEBI" id="CHEBI:30616"/>
        <dbReference type="ChEBI" id="CHEBI:33019"/>
        <dbReference type="ChEBI" id="CHEBI:58048"/>
        <dbReference type="ChEBI" id="CHEBI:58359"/>
        <dbReference type="ChEBI" id="CHEBI:456215"/>
        <dbReference type="EC" id="6.3.5.4"/>
    </reaction>
</comment>
<evidence type="ECO:0000256" key="7">
    <source>
        <dbReference type="ARBA" id="ARBA00022962"/>
    </source>
</evidence>
<dbReference type="Gene3D" id="3.60.20.10">
    <property type="entry name" value="Glutamine Phosphoribosylpyrophosphate, subunit 1, domain 1"/>
    <property type="match status" value="1"/>
</dbReference>
<dbReference type="InterPro" id="IPR006426">
    <property type="entry name" value="Asn_synth_AEB"/>
</dbReference>
<feature type="binding site" evidence="10">
    <location>
        <position position="295"/>
    </location>
    <ligand>
        <name>ATP</name>
        <dbReference type="ChEBI" id="CHEBI:30616"/>
    </ligand>
</feature>
<dbReference type="SUPFAM" id="SSF56235">
    <property type="entry name" value="N-terminal nucleophile aminohydrolases (Ntn hydrolases)"/>
    <property type="match status" value="1"/>
</dbReference>
<dbReference type="InterPro" id="IPR029055">
    <property type="entry name" value="Ntn_hydrolases_N"/>
</dbReference>
<evidence type="ECO:0000256" key="11">
    <source>
        <dbReference type="PIRSR" id="PIRSR001589-3"/>
    </source>
</evidence>
<protein>
    <recommendedName>
        <fullName evidence="3">asparagine synthase (glutamine-hydrolyzing)</fullName>
        <ecNumber evidence="3">6.3.5.4</ecNumber>
    </recommendedName>
</protein>
<keyword evidence="6 9" id="KW-0061">Asparagine biosynthesis</keyword>
<dbReference type="Proteomes" id="UP000633619">
    <property type="component" value="Unassembled WGS sequence"/>
</dbReference>
<evidence type="ECO:0000256" key="5">
    <source>
        <dbReference type="ARBA" id="ARBA00022840"/>
    </source>
</evidence>
<dbReference type="PANTHER" id="PTHR43284">
    <property type="entry name" value="ASPARAGINE SYNTHETASE (GLUTAMINE-HYDROLYZING)"/>
    <property type="match status" value="1"/>
</dbReference>
<dbReference type="Pfam" id="PF00733">
    <property type="entry name" value="Asn_synthase"/>
    <property type="match status" value="1"/>
</dbReference>
<dbReference type="PANTHER" id="PTHR43284:SF1">
    <property type="entry name" value="ASPARAGINE SYNTHETASE"/>
    <property type="match status" value="1"/>
</dbReference>
<dbReference type="InterPro" id="IPR017932">
    <property type="entry name" value="GATase_2_dom"/>
</dbReference>
<dbReference type="AlphaFoldDB" id="A0A8I1DD98"/>
<dbReference type="EMBL" id="JAECVW010000013">
    <property type="protein sequence ID" value="MBH8596338.1"/>
    <property type="molecule type" value="Genomic_DNA"/>
</dbReference>
<dbReference type="PIRSF" id="PIRSF001589">
    <property type="entry name" value="Asn_synthetase_glu-h"/>
    <property type="match status" value="1"/>
</dbReference>
<proteinExistence type="inferred from homology"/>
<evidence type="ECO:0000259" key="12">
    <source>
        <dbReference type="PROSITE" id="PS51278"/>
    </source>
</evidence>
<keyword evidence="14" id="KW-1185">Reference proteome</keyword>
<dbReference type="EC" id="6.3.5.4" evidence="3"/>
<gene>
    <name evidence="13" type="primary">asnB</name>
    <name evidence="13" type="ORF">I8U20_13605</name>
</gene>
<dbReference type="Gene3D" id="3.40.50.620">
    <property type="entry name" value="HUPs"/>
    <property type="match status" value="1"/>
</dbReference>
<evidence type="ECO:0000256" key="3">
    <source>
        <dbReference type="ARBA" id="ARBA00012737"/>
    </source>
</evidence>
<sequence>MCGITGWIDFTRNLTQEWEILRRMNETLQSRGPDGEGFWFSEHAALGHRRLIVIDPEGGSQPMIKKVDGYEFVINYNGEIYNMEELRLKLRSLGHTLETRSDVELILTAYLEWGEDCPKHLNGIFAFVIWDGKKQACFAARDRLGVKPFFYTKTKDNAFLFGSELKAILAHPEVEPVLDDQGLAEILVMGPARTPGCGVFKDIHELRPGQVLRYDRNGLKTWTYWELTSREHEDDLKTTAEKVRELFRDAVKRQLVSDIPVGTMLSGGLDSSAIAACMAQVYQEENRGPLHTFSVDYIDNEKYFHVNEFQPNADPPWVKMMSEEIGSEHHTILLDNHELFRSIIQAMEARDLPGMADVDASMLLFAREIKKEMSVVLSGESADEVFGGYPWFHREEMVNADTFPWARLVEKRLPFISPEIKERVNLPEYVEARYQEALAEVPRFSEDYTREARMREMFYLNLTRWMPTLLDRNDRMSMAFGLEVRVPFCDHHLVEYVWNIPWSMKKHGNREKGLLRYAMKEVLPKPIVERKKSPYPKTHHPDYLRLMKKQIREILDDPSAPLFQLLDPKEVESFMNQDLTQLHLPWFGQLMNVPALLAYWWQINEWMKRYKVVIQ</sequence>
<keyword evidence="4 10" id="KW-0547">Nucleotide-binding</keyword>
<dbReference type="PROSITE" id="PS51278">
    <property type="entry name" value="GATASE_TYPE_2"/>
    <property type="match status" value="1"/>
</dbReference>
<keyword evidence="9" id="KW-0028">Amino-acid biosynthesis</keyword>
<feature type="binding site" evidence="10">
    <location>
        <begin position="378"/>
        <end position="379"/>
    </location>
    <ligand>
        <name>ATP</name>
        <dbReference type="ChEBI" id="CHEBI:30616"/>
    </ligand>
</feature>
<keyword evidence="7 9" id="KW-0315">Glutamine amidotransferase</keyword>
<dbReference type="CDD" id="cd00712">
    <property type="entry name" value="AsnB"/>
    <property type="match status" value="1"/>
</dbReference>
<dbReference type="Pfam" id="PF13537">
    <property type="entry name" value="GATase_7"/>
    <property type="match status" value="1"/>
</dbReference>
<dbReference type="InterPro" id="IPR014729">
    <property type="entry name" value="Rossmann-like_a/b/a_fold"/>
</dbReference>
<dbReference type="GO" id="GO:0005524">
    <property type="term" value="F:ATP binding"/>
    <property type="evidence" value="ECO:0007669"/>
    <property type="project" value="UniProtKB-KW"/>
</dbReference>
<evidence type="ECO:0000256" key="4">
    <source>
        <dbReference type="ARBA" id="ARBA00022741"/>
    </source>
</evidence>
<comment type="caution">
    <text evidence="13">The sequence shown here is derived from an EMBL/GenBank/DDBJ whole genome shotgun (WGS) entry which is preliminary data.</text>
</comment>
<keyword evidence="5 10" id="KW-0067">ATP-binding</keyword>
<reference evidence="13 14" key="1">
    <citation type="submission" date="2020-12" db="EMBL/GenBank/DDBJ databases">
        <title>WGS of Thermoactinomyces spp.</title>
        <authorList>
            <person name="Cheng K."/>
        </authorList>
    </citation>
    <scope>NUCLEOTIDE SEQUENCE [LARGE SCALE GENOMIC DNA]</scope>
    <source>
        <strain evidence="14">CICC 10671\DSM 43846</strain>
    </source>
</reference>
<evidence type="ECO:0000256" key="10">
    <source>
        <dbReference type="PIRSR" id="PIRSR001589-2"/>
    </source>
</evidence>
<dbReference type="CDD" id="cd01991">
    <property type="entry name" value="Asn_synthase_B_C"/>
    <property type="match status" value="1"/>
</dbReference>
<evidence type="ECO:0000256" key="9">
    <source>
        <dbReference type="PIRSR" id="PIRSR001589-1"/>
    </source>
</evidence>